<organism evidence="3 4">
    <name type="scientific">Arthrobacter terricola</name>
    <dbReference type="NCBI Taxonomy" id="2547396"/>
    <lineage>
        <taxon>Bacteria</taxon>
        <taxon>Bacillati</taxon>
        <taxon>Actinomycetota</taxon>
        <taxon>Actinomycetes</taxon>
        <taxon>Micrococcales</taxon>
        <taxon>Micrococcaceae</taxon>
        <taxon>Arthrobacter</taxon>
    </lineage>
</organism>
<sequence>MNFEYRVPMTRSGGRWDTWAQGESPWRPDGGGDSMSMAIWTSGARGAGDTRLEVVASARIARYLGASAFVPVVHTLGLEEPDPRGRAAYWCSGSWAARLVKTGPHAFLSPDPAWLGRLPQEFLGRPLRSGILGDLFRPWHRPLFVSPAQHESQAFGGRVHPDADSLLAHVLGAFPAYSTQELNWLPTIVSGPVAFAQEFRSFLVQGQVTAVSHTRSGHGRAGTTWQAHSRNEGPDTGDARRFAQDVADAMGPEDQAPGYCLDIGRLDSRQWAVVDARPAWSAEPCHCDPDGVVAAILASQMESLDWGWHPDPLTAAAAEPLPLAQTLVA</sequence>
<name>A0A4R5KBX6_9MICC</name>
<evidence type="ECO:0000256" key="1">
    <source>
        <dbReference type="SAM" id="MobiDB-lite"/>
    </source>
</evidence>
<evidence type="ECO:0000313" key="4">
    <source>
        <dbReference type="Proteomes" id="UP000295511"/>
    </source>
</evidence>
<reference evidence="3 4" key="1">
    <citation type="submission" date="2019-03" db="EMBL/GenBank/DDBJ databases">
        <title>Whole genome sequence of Arthrobacter sp JH1-1.</title>
        <authorList>
            <person name="Trinh H.N."/>
        </authorList>
    </citation>
    <scope>NUCLEOTIDE SEQUENCE [LARGE SCALE GENOMIC DNA]</scope>
    <source>
        <strain evidence="3 4">JH1-1</strain>
    </source>
</reference>
<gene>
    <name evidence="3" type="ORF">E1809_20550</name>
</gene>
<comment type="caution">
    <text evidence="3">The sequence shown here is derived from an EMBL/GenBank/DDBJ whole genome shotgun (WGS) entry which is preliminary data.</text>
</comment>
<keyword evidence="4" id="KW-1185">Reference proteome</keyword>
<dbReference type="Pfam" id="PF18299">
    <property type="entry name" value="R2K_2"/>
    <property type="match status" value="1"/>
</dbReference>
<protein>
    <submittedName>
        <fullName evidence="3">DUF4343 domain-containing protein</fullName>
    </submittedName>
</protein>
<dbReference type="EMBL" id="SMRU01000029">
    <property type="protein sequence ID" value="TDF91520.1"/>
    <property type="molecule type" value="Genomic_DNA"/>
</dbReference>
<evidence type="ECO:0000259" key="2">
    <source>
        <dbReference type="Pfam" id="PF18299"/>
    </source>
</evidence>
<proteinExistence type="predicted"/>
<feature type="region of interest" description="Disordered" evidence="1">
    <location>
        <begin position="214"/>
        <end position="237"/>
    </location>
</feature>
<dbReference type="Proteomes" id="UP000295511">
    <property type="component" value="Unassembled WGS sequence"/>
</dbReference>
<dbReference type="AlphaFoldDB" id="A0A4R5KBX6"/>
<dbReference type="InterPro" id="IPR041261">
    <property type="entry name" value="R2K_2"/>
</dbReference>
<feature type="domain" description="ATP-grasp" evidence="2">
    <location>
        <begin position="122"/>
        <end position="293"/>
    </location>
</feature>
<evidence type="ECO:0000313" key="3">
    <source>
        <dbReference type="EMBL" id="TDF91520.1"/>
    </source>
</evidence>
<accession>A0A4R5KBX6</accession>
<dbReference type="OrthoDB" id="654524at2"/>